<accession>A0AAW2WTB7</accession>
<sequence>MPKRSLPLTKALLRSLLPHTLDSPQSVRYPLARSFSQKWKKNVDIARSCLEKAQKRIKKYADQNRHFIEFNAGDLMVVKVPDPRLSKSSRGRHPWLMQKYVGPLPIIKRIRTVAYKVELPSWWKIHNVLHVS</sequence>
<dbReference type="PANTHER" id="PTHR46148">
    <property type="entry name" value="CHROMO DOMAIN-CONTAINING PROTEIN"/>
    <property type="match status" value="1"/>
</dbReference>
<dbReference type="PANTHER" id="PTHR46148:SF52">
    <property type="entry name" value="OS04G0603800 PROTEIN"/>
    <property type="match status" value="1"/>
</dbReference>
<evidence type="ECO:0000313" key="2">
    <source>
        <dbReference type="EMBL" id="KAL0444516.1"/>
    </source>
</evidence>
<organism evidence="2">
    <name type="scientific">Sesamum latifolium</name>
    <dbReference type="NCBI Taxonomy" id="2727402"/>
    <lineage>
        <taxon>Eukaryota</taxon>
        <taxon>Viridiplantae</taxon>
        <taxon>Streptophyta</taxon>
        <taxon>Embryophyta</taxon>
        <taxon>Tracheophyta</taxon>
        <taxon>Spermatophyta</taxon>
        <taxon>Magnoliopsida</taxon>
        <taxon>eudicotyledons</taxon>
        <taxon>Gunneridae</taxon>
        <taxon>Pentapetalae</taxon>
        <taxon>asterids</taxon>
        <taxon>lamiids</taxon>
        <taxon>Lamiales</taxon>
        <taxon>Pedaliaceae</taxon>
        <taxon>Sesamum</taxon>
    </lineage>
</organism>
<name>A0AAW2WTB7_9LAMI</name>
<reference evidence="2" key="1">
    <citation type="submission" date="2020-06" db="EMBL/GenBank/DDBJ databases">
        <authorList>
            <person name="Li T."/>
            <person name="Hu X."/>
            <person name="Zhang T."/>
            <person name="Song X."/>
            <person name="Zhang H."/>
            <person name="Dai N."/>
            <person name="Sheng W."/>
            <person name="Hou X."/>
            <person name="Wei L."/>
        </authorList>
    </citation>
    <scope>NUCLEOTIDE SEQUENCE</scope>
    <source>
        <strain evidence="2">KEN1</strain>
        <tissue evidence="2">Leaf</tissue>
    </source>
</reference>
<evidence type="ECO:0000259" key="1">
    <source>
        <dbReference type="Pfam" id="PF24626"/>
    </source>
</evidence>
<dbReference type="AlphaFoldDB" id="A0AAW2WTB7"/>
<dbReference type="InterPro" id="IPR056924">
    <property type="entry name" value="SH3_Tf2-1"/>
</dbReference>
<comment type="caution">
    <text evidence="2">The sequence shown here is derived from an EMBL/GenBank/DDBJ whole genome shotgun (WGS) entry which is preliminary data.</text>
</comment>
<gene>
    <name evidence="2" type="ORF">Slati_2174300</name>
</gene>
<feature type="domain" description="Tf2-1-like SH3-like" evidence="1">
    <location>
        <begin position="73"/>
        <end position="132"/>
    </location>
</feature>
<protein>
    <recommendedName>
        <fullName evidence="1">Tf2-1-like SH3-like domain-containing protein</fullName>
    </recommendedName>
</protein>
<reference evidence="2" key="2">
    <citation type="journal article" date="2024" name="Plant">
        <title>Genomic evolution and insights into agronomic trait innovations of Sesamum species.</title>
        <authorList>
            <person name="Miao H."/>
            <person name="Wang L."/>
            <person name="Qu L."/>
            <person name="Liu H."/>
            <person name="Sun Y."/>
            <person name="Le M."/>
            <person name="Wang Q."/>
            <person name="Wei S."/>
            <person name="Zheng Y."/>
            <person name="Lin W."/>
            <person name="Duan Y."/>
            <person name="Cao H."/>
            <person name="Xiong S."/>
            <person name="Wang X."/>
            <person name="Wei L."/>
            <person name="Li C."/>
            <person name="Ma Q."/>
            <person name="Ju M."/>
            <person name="Zhao R."/>
            <person name="Li G."/>
            <person name="Mu C."/>
            <person name="Tian Q."/>
            <person name="Mei H."/>
            <person name="Zhang T."/>
            <person name="Gao T."/>
            <person name="Zhang H."/>
        </authorList>
    </citation>
    <scope>NUCLEOTIDE SEQUENCE</scope>
    <source>
        <strain evidence="2">KEN1</strain>
    </source>
</reference>
<dbReference type="Pfam" id="PF24626">
    <property type="entry name" value="SH3_Tf2-1"/>
    <property type="match status" value="1"/>
</dbReference>
<proteinExistence type="predicted"/>
<dbReference type="EMBL" id="JACGWN010000007">
    <property type="protein sequence ID" value="KAL0444516.1"/>
    <property type="molecule type" value="Genomic_DNA"/>
</dbReference>